<feature type="binding site" description="axial binding residue" evidence="9">
    <location>
        <position position="427"/>
    </location>
    <ligand>
        <name>heme</name>
        <dbReference type="ChEBI" id="CHEBI:30413"/>
    </ligand>
    <ligandPart>
        <name>Fe</name>
        <dbReference type="ChEBI" id="CHEBI:18248"/>
    </ligandPart>
</feature>
<evidence type="ECO:0000256" key="4">
    <source>
        <dbReference type="ARBA" id="ARBA00022617"/>
    </source>
</evidence>
<keyword evidence="12" id="KW-1185">Reference proteome</keyword>
<dbReference type="InterPro" id="IPR050364">
    <property type="entry name" value="Cytochrome_P450_fung"/>
</dbReference>
<comment type="similarity">
    <text evidence="3 10">Belongs to the cytochrome P450 family.</text>
</comment>
<evidence type="ECO:0000256" key="8">
    <source>
        <dbReference type="ARBA" id="ARBA00023033"/>
    </source>
</evidence>
<gene>
    <name evidence="11" type="ORF">MVEN_02333200</name>
</gene>
<dbReference type="PRINTS" id="PR00463">
    <property type="entry name" value="EP450I"/>
</dbReference>
<evidence type="ECO:0000256" key="6">
    <source>
        <dbReference type="ARBA" id="ARBA00023002"/>
    </source>
</evidence>
<evidence type="ECO:0000256" key="7">
    <source>
        <dbReference type="ARBA" id="ARBA00023004"/>
    </source>
</evidence>
<keyword evidence="7 9" id="KW-0408">Iron</keyword>
<dbReference type="OrthoDB" id="2789670at2759"/>
<dbReference type="GO" id="GO:0020037">
    <property type="term" value="F:heme binding"/>
    <property type="evidence" value="ECO:0007669"/>
    <property type="project" value="InterPro"/>
</dbReference>
<dbReference type="SUPFAM" id="SSF48264">
    <property type="entry name" value="Cytochrome P450"/>
    <property type="match status" value="1"/>
</dbReference>
<protein>
    <submittedName>
        <fullName evidence="11">Cytochrome P450</fullName>
    </submittedName>
</protein>
<dbReference type="GO" id="GO:0005506">
    <property type="term" value="F:iron ion binding"/>
    <property type="evidence" value="ECO:0007669"/>
    <property type="project" value="InterPro"/>
</dbReference>
<dbReference type="InterPro" id="IPR001128">
    <property type="entry name" value="Cyt_P450"/>
</dbReference>
<keyword evidence="6 10" id="KW-0560">Oxidoreductase</keyword>
<keyword evidence="8 10" id="KW-0503">Monooxygenase</keyword>
<proteinExistence type="inferred from homology"/>
<dbReference type="CDD" id="cd11065">
    <property type="entry name" value="CYP64-like"/>
    <property type="match status" value="1"/>
</dbReference>
<comment type="pathway">
    <text evidence="2">Secondary metabolite biosynthesis.</text>
</comment>
<dbReference type="InterPro" id="IPR002401">
    <property type="entry name" value="Cyt_P450_E_grp-I"/>
</dbReference>
<reference evidence="11" key="1">
    <citation type="submission" date="2020-05" db="EMBL/GenBank/DDBJ databases">
        <title>Mycena genomes resolve the evolution of fungal bioluminescence.</title>
        <authorList>
            <person name="Tsai I.J."/>
        </authorList>
    </citation>
    <scope>NUCLEOTIDE SEQUENCE</scope>
    <source>
        <strain evidence="11">CCC161011</strain>
    </source>
</reference>
<dbReference type="PANTHER" id="PTHR46300">
    <property type="entry name" value="P450, PUTATIVE (EUROFUNG)-RELATED-RELATED"/>
    <property type="match status" value="1"/>
</dbReference>
<organism evidence="11 12">
    <name type="scientific">Mycena venus</name>
    <dbReference type="NCBI Taxonomy" id="2733690"/>
    <lineage>
        <taxon>Eukaryota</taxon>
        <taxon>Fungi</taxon>
        <taxon>Dikarya</taxon>
        <taxon>Basidiomycota</taxon>
        <taxon>Agaricomycotina</taxon>
        <taxon>Agaricomycetes</taxon>
        <taxon>Agaricomycetidae</taxon>
        <taxon>Agaricales</taxon>
        <taxon>Marasmiineae</taxon>
        <taxon>Mycenaceae</taxon>
        <taxon>Mycena</taxon>
    </lineage>
</organism>
<dbReference type="Proteomes" id="UP000620124">
    <property type="component" value="Unassembled WGS sequence"/>
</dbReference>
<dbReference type="Pfam" id="PF00067">
    <property type="entry name" value="p450"/>
    <property type="match status" value="1"/>
</dbReference>
<dbReference type="AlphaFoldDB" id="A0A8H6X3H3"/>
<keyword evidence="5 9" id="KW-0479">Metal-binding</keyword>
<comment type="cofactor">
    <cofactor evidence="1 9">
        <name>heme</name>
        <dbReference type="ChEBI" id="CHEBI:30413"/>
    </cofactor>
</comment>
<keyword evidence="4 9" id="KW-0349">Heme</keyword>
<dbReference type="GO" id="GO:0004497">
    <property type="term" value="F:monooxygenase activity"/>
    <property type="evidence" value="ECO:0007669"/>
    <property type="project" value="UniProtKB-KW"/>
</dbReference>
<sequence>MVGGIPCSSALALDPYSRCRVLYVALHPSEEKTPSTTWSKWNSLQLGDVWGDIYSLTVFGKTLIVVNSVEVADDLLNACGANFSDRPVRPVGGTLAGFDNALPLVQYGDRMRKERKHFHQLFGTQAAIKQFIPLLSTEVHNLLRNIVSNPNGLADEIRRAAGSITLRIAYGYQPRKGPERDPFLEMFETAGNNFFLSSTSAAPLADMIPILRYWPEWMPGGGFHTTAKIWSKQLHNTVDTGMEYVKKEMAAGNAGPSFLSNVLGEENPDDYLKWAAIAIKVGGSDTNAAQLEAFFLAMTLYPDVQAAAQKEIAQVVGNDRLPDISDRPHLPYVDALCKEVIRWHVAVPLGIPHRTREDYIYNRVGNPEPLLIPKDSLILANIWKMTHDPKQYADPMAFNPSRFISTDGHEAEPDPGNISFGFGRRICPGKLLGETALFLECSAILSVFNISKARENGKVVEPELGMTSTSMSRVLPFKCVVEPRNSQALSLIDSS</sequence>
<evidence type="ECO:0000256" key="5">
    <source>
        <dbReference type="ARBA" id="ARBA00022723"/>
    </source>
</evidence>
<dbReference type="EMBL" id="JACAZI010000028">
    <property type="protein sequence ID" value="KAF7333765.1"/>
    <property type="molecule type" value="Genomic_DNA"/>
</dbReference>
<evidence type="ECO:0000256" key="10">
    <source>
        <dbReference type="RuleBase" id="RU000461"/>
    </source>
</evidence>
<evidence type="ECO:0000313" key="12">
    <source>
        <dbReference type="Proteomes" id="UP000620124"/>
    </source>
</evidence>
<dbReference type="Gene3D" id="1.10.630.10">
    <property type="entry name" value="Cytochrome P450"/>
    <property type="match status" value="1"/>
</dbReference>
<dbReference type="GO" id="GO:0016705">
    <property type="term" value="F:oxidoreductase activity, acting on paired donors, with incorporation or reduction of molecular oxygen"/>
    <property type="evidence" value="ECO:0007669"/>
    <property type="project" value="InterPro"/>
</dbReference>
<name>A0A8H6X3H3_9AGAR</name>
<dbReference type="PROSITE" id="PS00086">
    <property type="entry name" value="CYTOCHROME_P450"/>
    <property type="match status" value="1"/>
</dbReference>
<evidence type="ECO:0000256" key="3">
    <source>
        <dbReference type="ARBA" id="ARBA00010617"/>
    </source>
</evidence>
<dbReference type="PANTHER" id="PTHR46300:SF7">
    <property type="entry name" value="P450, PUTATIVE (EUROFUNG)-RELATED"/>
    <property type="match status" value="1"/>
</dbReference>
<evidence type="ECO:0000256" key="2">
    <source>
        <dbReference type="ARBA" id="ARBA00005179"/>
    </source>
</evidence>
<accession>A0A8H6X3H3</accession>
<evidence type="ECO:0000256" key="1">
    <source>
        <dbReference type="ARBA" id="ARBA00001971"/>
    </source>
</evidence>
<dbReference type="InterPro" id="IPR036396">
    <property type="entry name" value="Cyt_P450_sf"/>
</dbReference>
<evidence type="ECO:0000313" key="11">
    <source>
        <dbReference type="EMBL" id="KAF7333765.1"/>
    </source>
</evidence>
<evidence type="ECO:0000256" key="9">
    <source>
        <dbReference type="PIRSR" id="PIRSR602401-1"/>
    </source>
</evidence>
<dbReference type="InterPro" id="IPR017972">
    <property type="entry name" value="Cyt_P450_CS"/>
</dbReference>
<comment type="caution">
    <text evidence="11">The sequence shown here is derived from an EMBL/GenBank/DDBJ whole genome shotgun (WGS) entry which is preliminary data.</text>
</comment>